<feature type="transmembrane region" description="Helical" evidence="6">
    <location>
        <begin position="164"/>
        <end position="181"/>
    </location>
</feature>
<evidence type="ECO:0000256" key="6">
    <source>
        <dbReference type="SAM" id="Phobius"/>
    </source>
</evidence>
<keyword evidence="5 6" id="KW-0472">Membrane</keyword>
<evidence type="ECO:0000259" key="7">
    <source>
        <dbReference type="Pfam" id="PF00892"/>
    </source>
</evidence>
<evidence type="ECO:0000256" key="4">
    <source>
        <dbReference type="ARBA" id="ARBA00022989"/>
    </source>
</evidence>
<feature type="transmembrane region" description="Helical" evidence="6">
    <location>
        <begin position="358"/>
        <end position="375"/>
    </location>
</feature>
<feature type="transmembrane region" description="Helical" evidence="6">
    <location>
        <begin position="333"/>
        <end position="352"/>
    </location>
</feature>
<dbReference type="OrthoDB" id="306876at2759"/>
<dbReference type="InterPro" id="IPR037185">
    <property type="entry name" value="EmrE-like"/>
</dbReference>
<dbReference type="OMA" id="YCQIVFA"/>
<accession>C1FEI0</accession>
<feature type="transmembrane region" description="Helical" evidence="6">
    <location>
        <begin position="99"/>
        <end position="118"/>
    </location>
</feature>
<feature type="transmembrane region" description="Helical" evidence="6">
    <location>
        <begin position="275"/>
        <end position="295"/>
    </location>
</feature>
<dbReference type="GO" id="GO:0016020">
    <property type="term" value="C:membrane"/>
    <property type="evidence" value="ECO:0007669"/>
    <property type="project" value="UniProtKB-SubCell"/>
</dbReference>
<dbReference type="Proteomes" id="UP000002009">
    <property type="component" value="Chromosome 1"/>
</dbReference>
<sequence length="384" mass="41901">MYANGFVNNFGLVPVRRVELKRRGSGRRLGHILASKLTRPTSTGSPAYAYFHTVKPPSFKALHGVLRTKGVLIRRRRVINAAGETEAPMINTTGERKRTSTFIVGLLWFFAHQLIGIANDVIMKHTGSTLAVVQVVFLRFAFATVTMLPVMFASGSDSFKTERLHLHIARSILLAAAIALYCKGLSTAPIAVVTTLNFTIPMFTLLLARLFLDEKVDKTRWLGTLTGFVGVTVVVQPGGASFNPMWLVVLLSAALFAALDVLNKIFVGKESFWAMIFYTAFFTTLISAYPAYLSWVPPSTAQLVLMAFLGGGANLLLYCLLKSFSLVDASALAPFRYIELLWSAVIGALLFAEVPATSTLVGAAVIIPSTLYIVWAENKKSKGD</sequence>
<evidence type="ECO:0000256" key="2">
    <source>
        <dbReference type="ARBA" id="ARBA00007635"/>
    </source>
</evidence>
<dbReference type="InParanoid" id="C1FEI0"/>
<feature type="transmembrane region" description="Helical" evidence="6">
    <location>
        <begin position="220"/>
        <end position="239"/>
    </location>
</feature>
<dbReference type="GeneID" id="8250625"/>
<dbReference type="eggNOG" id="ENOG502SV5D">
    <property type="taxonomic scope" value="Eukaryota"/>
</dbReference>
<keyword evidence="4 6" id="KW-1133">Transmembrane helix</keyword>
<comment type="subcellular location">
    <subcellularLocation>
        <location evidence="1">Membrane</location>
        <topology evidence="1">Multi-pass membrane protein</topology>
    </subcellularLocation>
</comment>
<dbReference type="KEGG" id="mis:MICPUN_55449"/>
<dbReference type="InterPro" id="IPR000620">
    <property type="entry name" value="EamA_dom"/>
</dbReference>
<evidence type="ECO:0000256" key="1">
    <source>
        <dbReference type="ARBA" id="ARBA00004141"/>
    </source>
</evidence>
<feature type="transmembrane region" description="Helical" evidence="6">
    <location>
        <begin position="245"/>
        <end position="263"/>
    </location>
</feature>
<dbReference type="EMBL" id="CP001574">
    <property type="protein sequence ID" value="ACO68964.1"/>
    <property type="molecule type" value="Genomic_DNA"/>
</dbReference>
<comment type="similarity">
    <text evidence="2">Belongs to the drug/metabolite transporter (DMT) superfamily. Plant drug/metabolite exporter (P-DME) (TC 2.A.7.4) family.</text>
</comment>
<reference evidence="8 9" key="1">
    <citation type="journal article" date="2009" name="Science">
        <title>Green evolution and dynamic adaptations revealed by genomes of the marine picoeukaryotes Micromonas.</title>
        <authorList>
            <person name="Worden A.Z."/>
            <person name="Lee J.H."/>
            <person name="Mock T."/>
            <person name="Rouze P."/>
            <person name="Simmons M.P."/>
            <person name="Aerts A.L."/>
            <person name="Allen A.E."/>
            <person name="Cuvelier M.L."/>
            <person name="Derelle E."/>
            <person name="Everett M.V."/>
            <person name="Foulon E."/>
            <person name="Grimwood J."/>
            <person name="Gundlach H."/>
            <person name="Henrissat B."/>
            <person name="Napoli C."/>
            <person name="McDonald S.M."/>
            <person name="Parker M.S."/>
            <person name="Rombauts S."/>
            <person name="Salamov A."/>
            <person name="Von Dassow P."/>
            <person name="Badger J.H."/>
            <person name="Coutinho P.M."/>
            <person name="Demir E."/>
            <person name="Dubchak I."/>
            <person name="Gentemann C."/>
            <person name="Eikrem W."/>
            <person name="Gready J.E."/>
            <person name="John U."/>
            <person name="Lanier W."/>
            <person name="Lindquist E.A."/>
            <person name="Lucas S."/>
            <person name="Mayer K.F."/>
            <person name="Moreau H."/>
            <person name="Not F."/>
            <person name="Otillar R."/>
            <person name="Panaud O."/>
            <person name="Pangilinan J."/>
            <person name="Paulsen I."/>
            <person name="Piegu B."/>
            <person name="Poliakov A."/>
            <person name="Robbens S."/>
            <person name="Schmutz J."/>
            <person name="Toulza E."/>
            <person name="Wyss T."/>
            <person name="Zelensky A."/>
            <person name="Zhou K."/>
            <person name="Armbrust E.V."/>
            <person name="Bhattacharya D."/>
            <person name="Goodenough U.W."/>
            <person name="Van de Peer Y."/>
            <person name="Grigoriev I.V."/>
        </authorList>
    </citation>
    <scope>NUCLEOTIDE SEQUENCE [LARGE SCALE GENOMIC DNA]</scope>
    <source>
        <strain evidence="9">RCC299 / NOUM17</strain>
    </source>
</reference>
<dbReference type="Gene3D" id="1.10.3730.20">
    <property type="match status" value="1"/>
</dbReference>
<proteinExistence type="inferred from homology"/>
<dbReference type="PANTHER" id="PTHR22911">
    <property type="entry name" value="ACYL-MALONYL CONDENSING ENZYME-RELATED"/>
    <property type="match status" value="1"/>
</dbReference>
<dbReference type="RefSeq" id="XP_002507706.1">
    <property type="nucleotide sequence ID" value="XM_002507660.1"/>
</dbReference>
<feature type="transmembrane region" description="Helical" evidence="6">
    <location>
        <begin position="130"/>
        <end position="152"/>
    </location>
</feature>
<gene>
    <name evidence="8" type="ORF">MICPUN_55449</name>
</gene>
<keyword evidence="3 6" id="KW-0812">Transmembrane</keyword>
<feature type="domain" description="EamA" evidence="7">
    <location>
        <begin position="247"/>
        <end position="374"/>
    </location>
</feature>
<dbReference type="Pfam" id="PF00892">
    <property type="entry name" value="EamA"/>
    <property type="match status" value="2"/>
</dbReference>
<name>C1FEI0_MICCC</name>
<keyword evidence="9" id="KW-1185">Reference proteome</keyword>
<evidence type="ECO:0000313" key="8">
    <source>
        <dbReference type="EMBL" id="ACO68964.1"/>
    </source>
</evidence>
<feature type="transmembrane region" description="Helical" evidence="6">
    <location>
        <begin position="301"/>
        <end position="321"/>
    </location>
</feature>
<feature type="transmembrane region" description="Helical" evidence="6">
    <location>
        <begin position="187"/>
        <end position="208"/>
    </location>
</feature>
<dbReference type="SUPFAM" id="SSF103481">
    <property type="entry name" value="Multidrug resistance efflux transporter EmrE"/>
    <property type="match status" value="2"/>
</dbReference>
<dbReference type="AlphaFoldDB" id="C1FEI0"/>
<organism evidence="8 9">
    <name type="scientific">Micromonas commoda (strain RCC299 / NOUM17 / CCMP2709)</name>
    <name type="common">Picoplanktonic green alga</name>
    <dbReference type="NCBI Taxonomy" id="296587"/>
    <lineage>
        <taxon>Eukaryota</taxon>
        <taxon>Viridiplantae</taxon>
        <taxon>Chlorophyta</taxon>
        <taxon>Mamiellophyceae</taxon>
        <taxon>Mamiellales</taxon>
        <taxon>Mamiellaceae</taxon>
        <taxon>Micromonas</taxon>
    </lineage>
</organism>
<protein>
    <submittedName>
        <fullName evidence="8">Drug/Metabolite transporter superfamily</fullName>
    </submittedName>
</protein>
<evidence type="ECO:0000256" key="5">
    <source>
        <dbReference type="ARBA" id="ARBA00023136"/>
    </source>
</evidence>
<evidence type="ECO:0000313" key="9">
    <source>
        <dbReference type="Proteomes" id="UP000002009"/>
    </source>
</evidence>
<evidence type="ECO:0000256" key="3">
    <source>
        <dbReference type="ARBA" id="ARBA00022692"/>
    </source>
</evidence>
<feature type="domain" description="EamA" evidence="7">
    <location>
        <begin position="105"/>
        <end position="235"/>
    </location>
</feature>
<dbReference type="PANTHER" id="PTHR22911:SF6">
    <property type="entry name" value="SOLUTE CARRIER FAMILY 35 MEMBER G1"/>
    <property type="match status" value="1"/>
</dbReference>